<dbReference type="EMBL" id="JBAHYK010002143">
    <property type="protein sequence ID" value="KAL0565723.1"/>
    <property type="molecule type" value="Genomic_DNA"/>
</dbReference>
<feature type="signal peptide" evidence="1">
    <location>
        <begin position="1"/>
        <end position="20"/>
    </location>
</feature>
<dbReference type="InterPro" id="IPR045469">
    <property type="entry name" value="Nis1"/>
</dbReference>
<dbReference type="Proteomes" id="UP001465976">
    <property type="component" value="Unassembled WGS sequence"/>
</dbReference>
<evidence type="ECO:0000256" key="1">
    <source>
        <dbReference type="SAM" id="SignalP"/>
    </source>
</evidence>
<proteinExistence type="predicted"/>
<sequence>MKNFQTLLAIPLLAATSVLGQASYIRVPARGDTLHQGKPFTLQIVRPNSLQGSREAGLAVGILPCGSGTSLNPCPPPGSQMGKVLYTGILDPQLHEIPGNPYQNLTITLPLPDVGGPPVGNALLQVARMHLIGAGPSVTLEENSVAVVVQS</sequence>
<accession>A0ABR3ES60</accession>
<keyword evidence="3" id="KW-1185">Reference proteome</keyword>
<gene>
    <name evidence="2" type="ORF">V5O48_016295</name>
</gene>
<feature type="chain" id="PRO_5046420863" evidence="1">
    <location>
        <begin position="21"/>
        <end position="151"/>
    </location>
</feature>
<evidence type="ECO:0000313" key="2">
    <source>
        <dbReference type="EMBL" id="KAL0565723.1"/>
    </source>
</evidence>
<keyword evidence="1" id="KW-0732">Signal</keyword>
<evidence type="ECO:0000313" key="3">
    <source>
        <dbReference type="Proteomes" id="UP001465976"/>
    </source>
</evidence>
<reference evidence="2 3" key="1">
    <citation type="submission" date="2024-02" db="EMBL/GenBank/DDBJ databases">
        <title>A draft genome for the cacao thread blight pathogen Marasmius crinis-equi.</title>
        <authorList>
            <person name="Cohen S.P."/>
            <person name="Baruah I.K."/>
            <person name="Amoako-Attah I."/>
            <person name="Bukari Y."/>
            <person name="Meinhardt L.W."/>
            <person name="Bailey B.A."/>
        </authorList>
    </citation>
    <scope>NUCLEOTIDE SEQUENCE [LARGE SCALE GENOMIC DNA]</scope>
    <source>
        <strain evidence="2 3">GH-76</strain>
    </source>
</reference>
<dbReference type="Pfam" id="PF19271">
    <property type="entry name" value="Nis1"/>
    <property type="match status" value="1"/>
</dbReference>
<organism evidence="2 3">
    <name type="scientific">Marasmius crinis-equi</name>
    <dbReference type="NCBI Taxonomy" id="585013"/>
    <lineage>
        <taxon>Eukaryota</taxon>
        <taxon>Fungi</taxon>
        <taxon>Dikarya</taxon>
        <taxon>Basidiomycota</taxon>
        <taxon>Agaricomycotina</taxon>
        <taxon>Agaricomycetes</taxon>
        <taxon>Agaricomycetidae</taxon>
        <taxon>Agaricales</taxon>
        <taxon>Marasmiineae</taxon>
        <taxon>Marasmiaceae</taxon>
        <taxon>Marasmius</taxon>
    </lineage>
</organism>
<protein>
    <submittedName>
        <fullName evidence="2">Uncharacterized protein</fullName>
    </submittedName>
</protein>
<name>A0ABR3ES60_9AGAR</name>
<comment type="caution">
    <text evidence="2">The sequence shown here is derived from an EMBL/GenBank/DDBJ whole genome shotgun (WGS) entry which is preliminary data.</text>
</comment>